<keyword evidence="3" id="KW-0813">Transport</keyword>
<evidence type="ECO:0000256" key="4">
    <source>
        <dbReference type="ARBA" id="ARBA00022729"/>
    </source>
</evidence>
<feature type="region of interest" description="Disordered" evidence="5">
    <location>
        <begin position="1"/>
        <end position="38"/>
    </location>
</feature>
<sequence length="493" mass="53070">MTPALFNRSRPARPVLPARASGTPGSGPDSAPGAGASGLRGPLLTRRGTLGALAASAAALTLGACAPRSSQGRADTIDYWLWDASQLPAYQACADAFREESGITVRITQIGWDDYWTKLTAGFVAGTGPDVFTNHIAKFAQFVDLEVLVPLDEQDAWADVDQSAFQPGLIDLWKGEDGRQYGCPKDWDTEAVFYNKDMVAQAGLSEQDLATWEWNPQDGGTFERILARLSVDRNGVRGDEPGFDAAHVATYGLGIQSAGAGDGQTQWSPFTGSVGEWRYTDQETWGTRYRYDDPDFQRTLDWYFGLVDKGFLCPNGAFSDATSTDVQLGSGAVAMAINGSWMFNTFAGLEVNVGVAANPRGPNGTSQSLFNGLGDSIVKQSTKIEAASKWVAFLGTARAQDIVASHGIVFPAISSSSDKAIEVFARTGLPTEPFTRHVEDGTTFFFPLTYFGADVTAIMTPAVEALWADRVPASTLTRYNEQVNLLFETSTHD</sequence>
<name>A0A3P1V7A8_9ACTO</name>
<evidence type="ECO:0000256" key="1">
    <source>
        <dbReference type="ARBA" id="ARBA00004196"/>
    </source>
</evidence>
<protein>
    <submittedName>
        <fullName evidence="6">Sugar ABC transporter substrate-binding protein</fullName>
    </submittedName>
</protein>
<dbReference type="RefSeq" id="WP_124933421.1">
    <property type="nucleotide sequence ID" value="NZ_RQZC01000005.1"/>
</dbReference>
<evidence type="ECO:0000313" key="6">
    <source>
        <dbReference type="EMBL" id="RRD29688.1"/>
    </source>
</evidence>
<evidence type="ECO:0000256" key="3">
    <source>
        <dbReference type="ARBA" id="ARBA00022448"/>
    </source>
</evidence>
<dbReference type="InterPro" id="IPR050490">
    <property type="entry name" value="Bact_solute-bd_prot1"/>
</dbReference>
<dbReference type="EMBL" id="RQZC01000005">
    <property type="protein sequence ID" value="RRD29688.1"/>
    <property type="molecule type" value="Genomic_DNA"/>
</dbReference>
<evidence type="ECO:0000256" key="5">
    <source>
        <dbReference type="SAM" id="MobiDB-lite"/>
    </source>
</evidence>
<dbReference type="InterPro" id="IPR006059">
    <property type="entry name" value="SBP"/>
</dbReference>
<dbReference type="Proteomes" id="UP000271272">
    <property type="component" value="Unassembled WGS sequence"/>
</dbReference>
<dbReference type="AlphaFoldDB" id="A0A3P1V7A8"/>
<dbReference type="Pfam" id="PF01547">
    <property type="entry name" value="SBP_bac_1"/>
    <property type="match status" value="1"/>
</dbReference>
<feature type="compositionally biased region" description="Low complexity" evidence="5">
    <location>
        <begin position="20"/>
        <end position="38"/>
    </location>
</feature>
<dbReference type="OrthoDB" id="1650177at2"/>
<organism evidence="6 7">
    <name type="scientific">Actinomyces bowdenii</name>
    <dbReference type="NCBI Taxonomy" id="131109"/>
    <lineage>
        <taxon>Bacteria</taxon>
        <taxon>Bacillati</taxon>
        <taxon>Actinomycetota</taxon>
        <taxon>Actinomycetes</taxon>
        <taxon>Actinomycetales</taxon>
        <taxon>Actinomycetaceae</taxon>
        <taxon>Actinomyces</taxon>
    </lineage>
</organism>
<reference evidence="6 7" key="1">
    <citation type="submission" date="2018-11" db="EMBL/GenBank/DDBJ databases">
        <title>Genomes From Bacteria Associated with the Canine Oral Cavity: a Test Case for Automated Genome-Based Taxonomic Assignment.</title>
        <authorList>
            <person name="Coil D.A."/>
            <person name="Jospin G."/>
            <person name="Darling A.E."/>
            <person name="Wallis C."/>
            <person name="Davis I.J."/>
            <person name="Harris S."/>
            <person name="Eisen J.A."/>
            <person name="Holcombe L.J."/>
            <person name="O'Flynn C."/>
        </authorList>
    </citation>
    <scope>NUCLEOTIDE SEQUENCE [LARGE SCALE GENOMIC DNA]</scope>
    <source>
        <strain evidence="6 7">OH5050</strain>
    </source>
</reference>
<dbReference type="PANTHER" id="PTHR43649:SF31">
    <property type="entry name" value="SN-GLYCEROL-3-PHOSPHATE-BINDING PERIPLASMIC PROTEIN UGPB"/>
    <property type="match status" value="1"/>
</dbReference>
<comment type="caution">
    <text evidence="6">The sequence shown here is derived from an EMBL/GenBank/DDBJ whole genome shotgun (WGS) entry which is preliminary data.</text>
</comment>
<dbReference type="PANTHER" id="PTHR43649">
    <property type="entry name" value="ARABINOSE-BINDING PROTEIN-RELATED"/>
    <property type="match status" value="1"/>
</dbReference>
<proteinExistence type="inferred from homology"/>
<evidence type="ECO:0000313" key="7">
    <source>
        <dbReference type="Proteomes" id="UP000271272"/>
    </source>
</evidence>
<comment type="subcellular location">
    <subcellularLocation>
        <location evidence="1">Cell envelope</location>
    </subcellularLocation>
</comment>
<accession>A0A3P1V7A8</accession>
<keyword evidence="7" id="KW-1185">Reference proteome</keyword>
<comment type="similarity">
    <text evidence="2">Belongs to the bacterial solute-binding protein 1 family.</text>
</comment>
<dbReference type="Gene3D" id="3.40.190.10">
    <property type="entry name" value="Periplasmic binding protein-like II"/>
    <property type="match status" value="1"/>
</dbReference>
<dbReference type="CDD" id="cd13585">
    <property type="entry name" value="PBP2_TMBP_like"/>
    <property type="match status" value="1"/>
</dbReference>
<gene>
    <name evidence="6" type="ORF">EII10_05060</name>
</gene>
<dbReference type="SUPFAM" id="SSF53850">
    <property type="entry name" value="Periplasmic binding protein-like II"/>
    <property type="match status" value="1"/>
</dbReference>
<evidence type="ECO:0000256" key="2">
    <source>
        <dbReference type="ARBA" id="ARBA00008520"/>
    </source>
</evidence>
<dbReference type="GO" id="GO:0030313">
    <property type="term" value="C:cell envelope"/>
    <property type="evidence" value="ECO:0007669"/>
    <property type="project" value="UniProtKB-SubCell"/>
</dbReference>
<keyword evidence="4" id="KW-0732">Signal</keyword>